<keyword evidence="5" id="KW-1185">Reference proteome</keyword>
<dbReference type="SUPFAM" id="SSF52833">
    <property type="entry name" value="Thioredoxin-like"/>
    <property type="match status" value="1"/>
</dbReference>
<evidence type="ECO:0000259" key="3">
    <source>
        <dbReference type="PROSITE" id="PS50405"/>
    </source>
</evidence>
<feature type="domain" description="GST N-terminal" evidence="2">
    <location>
        <begin position="1"/>
        <end position="81"/>
    </location>
</feature>
<organism evidence="4 5">
    <name type="scientific">Wickerhamomyces ciferrii (strain ATCC 14091 / BCRC 22168 / CBS 111 / JCM 3599 / NBRC 0793 / NRRL Y-1031 F-60-10)</name>
    <name type="common">Yeast</name>
    <name type="synonym">Pichia ciferrii</name>
    <dbReference type="NCBI Taxonomy" id="1206466"/>
    <lineage>
        <taxon>Eukaryota</taxon>
        <taxon>Fungi</taxon>
        <taxon>Dikarya</taxon>
        <taxon>Ascomycota</taxon>
        <taxon>Saccharomycotina</taxon>
        <taxon>Saccharomycetes</taxon>
        <taxon>Phaffomycetales</taxon>
        <taxon>Wickerhamomycetaceae</taxon>
        <taxon>Wickerhamomyces</taxon>
    </lineage>
</organism>
<evidence type="ECO:0000256" key="1">
    <source>
        <dbReference type="ARBA" id="ARBA00007409"/>
    </source>
</evidence>
<dbReference type="Proteomes" id="UP000009328">
    <property type="component" value="Unassembled WGS sequence"/>
</dbReference>
<dbReference type="InParanoid" id="K0KZH6"/>
<dbReference type="SFLD" id="SFLDS00019">
    <property type="entry name" value="Glutathione_Transferase_(cytos"/>
    <property type="match status" value="1"/>
</dbReference>
<feature type="domain" description="GST C-terminal" evidence="3">
    <location>
        <begin position="89"/>
        <end position="211"/>
    </location>
</feature>
<dbReference type="PROSITE" id="PS50405">
    <property type="entry name" value="GST_CTER"/>
    <property type="match status" value="1"/>
</dbReference>
<dbReference type="Pfam" id="PF14497">
    <property type="entry name" value="GST_C_3"/>
    <property type="match status" value="1"/>
</dbReference>
<dbReference type="InterPro" id="IPR040079">
    <property type="entry name" value="Glutathione_S-Trfase"/>
</dbReference>
<evidence type="ECO:0000313" key="4">
    <source>
        <dbReference type="EMBL" id="CCH46739.1"/>
    </source>
</evidence>
<sequence length="211" mass="23616">MAIELYAFPSPNNFKVAITLELLGLEYNLHKVSLMTGEQRSEEYLKINPFGLVPAIKDGETVIGDSTNIVQYLVSKYDKDGKVAKFTESSSDYWKYNQYLFTYAAGLSSVQDKVFLFGFVCKDQTDAIEILKAQLKTQYAALDKILSSNGTGYTFGDQLSIADLVTLPQVRSVEKFGIDLNEFPAVKAFKEKFENEAFVNAAYEKVQALGF</sequence>
<evidence type="ECO:0000313" key="5">
    <source>
        <dbReference type="Proteomes" id="UP000009328"/>
    </source>
</evidence>
<dbReference type="eggNOG" id="KOG0868">
    <property type="taxonomic scope" value="Eukaryota"/>
</dbReference>
<reference evidence="4 5" key="1">
    <citation type="journal article" date="2012" name="Eukaryot. Cell">
        <title>Draft genome sequence of Wickerhamomyces ciferrii NRRL Y-1031 F-60-10.</title>
        <authorList>
            <person name="Schneider J."/>
            <person name="Andrea H."/>
            <person name="Blom J."/>
            <person name="Jaenicke S."/>
            <person name="Ruckert C."/>
            <person name="Schorsch C."/>
            <person name="Szczepanowski R."/>
            <person name="Farwick M."/>
            <person name="Goesmann A."/>
            <person name="Puhler A."/>
            <person name="Schaffer S."/>
            <person name="Tauch A."/>
            <person name="Kohler T."/>
            <person name="Brinkrolf K."/>
        </authorList>
    </citation>
    <scope>NUCLEOTIDE SEQUENCE [LARGE SCALE GENOMIC DNA]</scope>
    <source>
        <strain evidence="5">ATCC 14091 / BCRC 22168 / CBS 111 / JCM 3599 / NBRC 0793 / NRRL Y-1031 F-60-10</strain>
    </source>
</reference>
<dbReference type="Pfam" id="PF13417">
    <property type="entry name" value="GST_N_3"/>
    <property type="match status" value="1"/>
</dbReference>
<dbReference type="PROSITE" id="PS50404">
    <property type="entry name" value="GST_NTER"/>
    <property type="match status" value="1"/>
</dbReference>
<dbReference type="InterPro" id="IPR036282">
    <property type="entry name" value="Glutathione-S-Trfase_C_sf"/>
</dbReference>
<comment type="caution">
    <text evidence="4">The sequence shown here is derived from an EMBL/GenBank/DDBJ whole genome shotgun (WGS) entry which is preliminary data.</text>
</comment>
<gene>
    <name evidence="4" type="ORF">BN7_6337</name>
</gene>
<dbReference type="Gene3D" id="1.20.1050.130">
    <property type="match status" value="1"/>
</dbReference>
<dbReference type="HOGENOM" id="CLU_011226_20_1_1"/>
<dbReference type="SUPFAM" id="SSF47616">
    <property type="entry name" value="GST C-terminal domain-like"/>
    <property type="match status" value="1"/>
</dbReference>
<dbReference type="InterPro" id="IPR010987">
    <property type="entry name" value="Glutathione-S-Trfase_C-like"/>
</dbReference>
<dbReference type="InterPro" id="IPR036249">
    <property type="entry name" value="Thioredoxin-like_sf"/>
</dbReference>
<dbReference type="PANTHER" id="PTHR44051">
    <property type="entry name" value="GLUTATHIONE S-TRANSFERASE-RELATED"/>
    <property type="match status" value="1"/>
</dbReference>
<dbReference type="SFLD" id="SFLDG00358">
    <property type="entry name" value="Main_(cytGST)"/>
    <property type="match status" value="1"/>
</dbReference>
<evidence type="ECO:0000259" key="2">
    <source>
        <dbReference type="PROSITE" id="PS50404"/>
    </source>
</evidence>
<dbReference type="EC" id="2.5.1.18" evidence="4"/>
<dbReference type="CDD" id="cd03048">
    <property type="entry name" value="GST_N_Ure2p_like"/>
    <property type="match status" value="1"/>
</dbReference>
<dbReference type="EMBL" id="CAIF01000266">
    <property type="protein sequence ID" value="CCH46739.1"/>
    <property type="molecule type" value="Genomic_DNA"/>
</dbReference>
<dbReference type="STRING" id="1206466.K0KZH6"/>
<dbReference type="GO" id="GO:0004364">
    <property type="term" value="F:glutathione transferase activity"/>
    <property type="evidence" value="ECO:0007669"/>
    <property type="project" value="UniProtKB-EC"/>
</dbReference>
<dbReference type="InterPro" id="IPR004045">
    <property type="entry name" value="Glutathione_S-Trfase_N"/>
</dbReference>
<dbReference type="PANTHER" id="PTHR44051:SF8">
    <property type="entry name" value="GLUTATHIONE S-TRANSFERASE GSTA"/>
    <property type="match status" value="1"/>
</dbReference>
<keyword evidence="4" id="KW-0808">Transferase</keyword>
<proteinExistence type="inferred from homology"/>
<dbReference type="AlphaFoldDB" id="K0KZH6"/>
<comment type="similarity">
    <text evidence="1">Belongs to the GST superfamily.</text>
</comment>
<name>K0KZH6_WICCF</name>
<dbReference type="InterPro" id="IPR004046">
    <property type="entry name" value="GST_C"/>
</dbReference>
<protein>
    <submittedName>
        <fullName evidence="4">Glutathione S-transferase zeta-class 2</fullName>
        <ecNumber evidence="4">2.5.1.18</ecNumber>
    </submittedName>
</protein>
<accession>K0KZH6</accession>